<comment type="subcellular location">
    <subcellularLocation>
        <location evidence="1">Nucleus</location>
    </subcellularLocation>
</comment>
<proteinExistence type="inferred from homology"/>
<evidence type="ECO:0000259" key="5">
    <source>
        <dbReference type="Pfam" id="PF03931"/>
    </source>
</evidence>
<dbReference type="Proteomes" id="UP000014500">
    <property type="component" value="Unassembled WGS sequence"/>
</dbReference>
<evidence type="ECO:0000256" key="1">
    <source>
        <dbReference type="ARBA" id="ARBA00004123"/>
    </source>
</evidence>
<dbReference type="CDD" id="cd18321">
    <property type="entry name" value="BTB_POZ_EloC"/>
    <property type="match status" value="1"/>
</dbReference>
<dbReference type="EnsemblMetazoa" id="SMAR007987-RA">
    <property type="protein sequence ID" value="SMAR007987-PA"/>
    <property type="gene ID" value="SMAR007987"/>
</dbReference>
<dbReference type="SMART" id="SM00512">
    <property type="entry name" value="Skp1"/>
    <property type="match status" value="1"/>
</dbReference>
<sequence>MADAKDEKVEVAGSCEGPDSVYIKLISSDGQEFVIKREHAFVSGTIKAMLSGPGQYAEDETNQVTFSQISGPVLKIVCDYFAYKVKHTGSNEDLPPFDIPEEINLEVLMAANFLDC</sequence>
<evidence type="ECO:0000256" key="2">
    <source>
        <dbReference type="ARBA" id="ARBA00009993"/>
    </source>
</evidence>
<evidence type="ECO:0000313" key="6">
    <source>
        <dbReference type="EnsemblMetazoa" id="SMAR007987-PA"/>
    </source>
</evidence>
<dbReference type="Pfam" id="PF03931">
    <property type="entry name" value="Skp1_POZ"/>
    <property type="match status" value="1"/>
</dbReference>
<keyword evidence="4" id="KW-0539">Nucleus</keyword>
<dbReference type="InterPro" id="IPR039948">
    <property type="entry name" value="ELC1"/>
</dbReference>
<dbReference type="PhylomeDB" id="T1J329"/>
<dbReference type="InterPro" id="IPR011333">
    <property type="entry name" value="SKP1/BTB/POZ_sf"/>
</dbReference>
<evidence type="ECO:0000256" key="4">
    <source>
        <dbReference type="ARBA" id="ARBA00023242"/>
    </source>
</evidence>
<dbReference type="STRING" id="126957.T1J329"/>
<evidence type="ECO:0000256" key="3">
    <source>
        <dbReference type="ARBA" id="ARBA00021347"/>
    </source>
</evidence>
<dbReference type="GO" id="GO:0006511">
    <property type="term" value="P:ubiquitin-dependent protein catabolic process"/>
    <property type="evidence" value="ECO:0007669"/>
    <property type="project" value="InterPro"/>
</dbReference>
<name>T1J329_STRMM</name>
<comment type="similarity">
    <text evidence="2">Belongs to the SKP1 family.</text>
</comment>
<dbReference type="Gene3D" id="3.30.710.10">
    <property type="entry name" value="Potassium Channel Kv1.1, Chain A"/>
    <property type="match status" value="1"/>
</dbReference>
<dbReference type="InterPro" id="IPR016073">
    <property type="entry name" value="Skp1_comp_POZ"/>
</dbReference>
<dbReference type="OMA" id="PEICLEV"/>
<evidence type="ECO:0000313" key="7">
    <source>
        <dbReference type="Proteomes" id="UP000014500"/>
    </source>
</evidence>
<dbReference type="EMBL" id="JH431820">
    <property type="status" value="NOT_ANNOTATED_CDS"/>
    <property type="molecule type" value="Genomic_DNA"/>
</dbReference>
<feature type="domain" description="SKP1 component POZ" evidence="5">
    <location>
        <begin position="23"/>
        <end position="85"/>
    </location>
</feature>
<dbReference type="GO" id="GO:0005634">
    <property type="term" value="C:nucleus"/>
    <property type="evidence" value="ECO:0007669"/>
    <property type="project" value="UniProtKB-SubCell"/>
</dbReference>
<accession>T1J329</accession>
<organism evidence="6 7">
    <name type="scientific">Strigamia maritima</name>
    <name type="common">European centipede</name>
    <name type="synonym">Geophilus maritimus</name>
    <dbReference type="NCBI Taxonomy" id="126957"/>
    <lineage>
        <taxon>Eukaryota</taxon>
        <taxon>Metazoa</taxon>
        <taxon>Ecdysozoa</taxon>
        <taxon>Arthropoda</taxon>
        <taxon>Myriapoda</taxon>
        <taxon>Chilopoda</taxon>
        <taxon>Pleurostigmophora</taxon>
        <taxon>Geophilomorpha</taxon>
        <taxon>Linotaeniidae</taxon>
        <taxon>Strigamia</taxon>
    </lineage>
</organism>
<dbReference type="PANTHER" id="PTHR20648">
    <property type="entry name" value="ELONGIN-C"/>
    <property type="match status" value="1"/>
</dbReference>
<dbReference type="SUPFAM" id="SSF54695">
    <property type="entry name" value="POZ domain"/>
    <property type="match status" value="1"/>
</dbReference>
<reference evidence="7" key="1">
    <citation type="submission" date="2011-05" db="EMBL/GenBank/DDBJ databases">
        <authorList>
            <person name="Richards S.R."/>
            <person name="Qu J."/>
            <person name="Jiang H."/>
            <person name="Jhangiani S.N."/>
            <person name="Agravi P."/>
            <person name="Goodspeed R."/>
            <person name="Gross S."/>
            <person name="Mandapat C."/>
            <person name="Jackson L."/>
            <person name="Mathew T."/>
            <person name="Pu L."/>
            <person name="Thornton R."/>
            <person name="Saada N."/>
            <person name="Wilczek-Boney K.B."/>
            <person name="Lee S."/>
            <person name="Kovar C."/>
            <person name="Wu Y."/>
            <person name="Scherer S.E."/>
            <person name="Worley K.C."/>
            <person name="Muzny D.M."/>
            <person name="Gibbs R."/>
        </authorList>
    </citation>
    <scope>NUCLEOTIDE SEQUENCE</scope>
    <source>
        <strain evidence="7">Brora</strain>
    </source>
</reference>
<dbReference type="AlphaFoldDB" id="T1J329"/>
<dbReference type="InterPro" id="IPR001232">
    <property type="entry name" value="SKP1-like"/>
</dbReference>
<reference evidence="6" key="2">
    <citation type="submission" date="2015-02" db="UniProtKB">
        <authorList>
            <consortium name="EnsemblMetazoa"/>
        </authorList>
    </citation>
    <scope>IDENTIFICATION</scope>
</reference>
<keyword evidence="7" id="KW-1185">Reference proteome</keyword>
<dbReference type="HOGENOM" id="CLU_130038_0_2_1"/>
<dbReference type="eggNOG" id="KOG3473">
    <property type="taxonomic scope" value="Eukaryota"/>
</dbReference>
<protein>
    <recommendedName>
        <fullName evidence="3">Elongin-C</fullName>
    </recommendedName>
</protein>
<dbReference type="FunFam" id="3.30.710.10:FF:000035">
    <property type="entry name" value="Elongin C transcription elongation factor"/>
    <property type="match status" value="1"/>
</dbReference>